<evidence type="ECO:0000313" key="2">
    <source>
        <dbReference type="Proteomes" id="UP001165190"/>
    </source>
</evidence>
<dbReference type="Pfam" id="PF02992">
    <property type="entry name" value="Transposase_21"/>
    <property type="match status" value="1"/>
</dbReference>
<proteinExistence type="predicted"/>
<sequence>MYYFPLTPRLQRLYAYEVTAKNMRWHVEHQIDEVDLMCHPSDSLVWKHFDQGHSTFSYETRNVRLGLCTDGFQPFGQSGQQYSLWLVIVTLYNLPPSMCMKDEFMFLTIIVSGPRNPKYNIDVLLQQLIVELIYLWDVGEVTYDLSTK</sequence>
<dbReference type="EMBL" id="BSYR01000010">
    <property type="protein sequence ID" value="GMI72845.1"/>
    <property type="molecule type" value="Genomic_DNA"/>
</dbReference>
<evidence type="ECO:0000313" key="1">
    <source>
        <dbReference type="EMBL" id="GMI72845.1"/>
    </source>
</evidence>
<dbReference type="Proteomes" id="UP001165190">
    <property type="component" value="Unassembled WGS sequence"/>
</dbReference>
<dbReference type="InterPro" id="IPR004242">
    <property type="entry name" value="Transposase_21"/>
</dbReference>
<dbReference type="PANTHER" id="PTHR10775:SF182">
    <property type="entry name" value="TRANSPOSON, EN_SPM-LIKE, TRANSPOSASE-ASSOCIATED DOMAIN PROTEIN-RELATED"/>
    <property type="match status" value="1"/>
</dbReference>
<keyword evidence="2" id="KW-1185">Reference proteome</keyword>
<dbReference type="PANTHER" id="PTHR10775">
    <property type="entry name" value="OS08G0208400 PROTEIN"/>
    <property type="match status" value="1"/>
</dbReference>
<comment type="caution">
    <text evidence="1">The sequence shown here is derived from an EMBL/GenBank/DDBJ whole genome shotgun (WGS) entry which is preliminary data.</text>
</comment>
<protein>
    <submittedName>
        <fullName evidence="1">Uncharacterized protein</fullName>
    </submittedName>
</protein>
<gene>
    <name evidence="1" type="ORF">HRI_000953800</name>
</gene>
<accession>A0A9W7LRN2</accession>
<dbReference type="AlphaFoldDB" id="A0A9W7LRN2"/>
<name>A0A9W7LRN2_HIBTR</name>
<reference evidence="1" key="1">
    <citation type="submission" date="2023-05" db="EMBL/GenBank/DDBJ databases">
        <title>Genome and transcriptome analyses reveal genes involved in the formation of fine ridges on petal epidermal cells in Hibiscus trionum.</title>
        <authorList>
            <person name="Koshimizu S."/>
            <person name="Masuda S."/>
            <person name="Ishii T."/>
            <person name="Shirasu K."/>
            <person name="Hoshino A."/>
            <person name="Arita M."/>
        </authorList>
    </citation>
    <scope>NUCLEOTIDE SEQUENCE</scope>
    <source>
        <strain evidence="1">Hamamatsu line</strain>
    </source>
</reference>
<organism evidence="1 2">
    <name type="scientific">Hibiscus trionum</name>
    <name type="common">Flower of an hour</name>
    <dbReference type="NCBI Taxonomy" id="183268"/>
    <lineage>
        <taxon>Eukaryota</taxon>
        <taxon>Viridiplantae</taxon>
        <taxon>Streptophyta</taxon>
        <taxon>Embryophyta</taxon>
        <taxon>Tracheophyta</taxon>
        <taxon>Spermatophyta</taxon>
        <taxon>Magnoliopsida</taxon>
        <taxon>eudicotyledons</taxon>
        <taxon>Gunneridae</taxon>
        <taxon>Pentapetalae</taxon>
        <taxon>rosids</taxon>
        <taxon>malvids</taxon>
        <taxon>Malvales</taxon>
        <taxon>Malvaceae</taxon>
        <taxon>Malvoideae</taxon>
        <taxon>Hibiscus</taxon>
    </lineage>
</organism>
<dbReference type="OrthoDB" id="911793at2759"/>